<feature type="compositionally biased region" description="Acidic residues" evidence="1">
    <location>
        <begin position="146"/>
        <end position="176"/>
    </location>
</feature>
<dbReference type="Proteomes" id="UP000816034">
    <property type="component" value="Unassembled WGS sequence"/>
</dbReference>
<dbReference type="EMBL" id="PYSW02000026">
    <property type="protein sequence ID" value="KAG2381545.1"/>
    <property type="molecule type" value="Genomic_DNA"/>
</dbReference>
<sequence length="305" mass="34408">MYCPGVKSWSDWWSRDHILNLLLGTSSVENNLPRNTNVQEVLNATVVPTHNGNASIETTMMIREDFLAVNRFFCLKEGILLSYKDTSKEGRNKRKKQKKDVYDSRPADTTARGLKSTTTSLEAVQNFVSNIQNEERQQVATYLEGSYDEDEDEDYEEGDDDDNDGQDEDFDEDEDLEEDLLDDAGNNQEEKEKVNSTNSSQHNLPHTATQIQPSKISDSLTTPSNSVLASETPKKPRTKRNGSTKRKRVIEDSSDSHSESEPENNVPPSPASGRLRRGALNQFNNRSLSKQFKEACNYGRKSASF</sequence>
<feature type="region of interest" description="Disordered" evidence="1">
    <location>
        <begin position="188"/>
        <end position="305"/>
    </location>
</feature>
<feature type="compositionally biased region" description="Polar residues" evidence="1">
    <location>
        <begin position="195"/>
        <end position="229"/>
    </location>
</feature>
<feature type="region of interest" description="Disordered" evidence="1">
    <location>
        <begin position="144"/>
        <end position="176"/>
    </location>
</feature>
<name>A0AA88KJH2_NAELO</name>
<organism evidence="2 3">
    <name type="scientific">Naegleria lovaniensis</name>
    <name type="common">Amoeba</name>
    <dbReference type="NCBI Taxonomy" id="51637"/>
    <lineage>
        <taxon>Eukaryota</taxon>
        <taxon>Discoba</taxon>
        <taxon>Heterolobosea</taxon>
        <taxon>Tetramitia</taxon>
        <taxon>Eutetramitia</taxon>
        <taxon>Vahlkampfiidae</taxon>
        <taxon>Naegleria</taxon>
    </lineage>
</organism>
<accession>A0AA88KJH2</accession>
<reference evidence="2 3" key="1">
    <citation type="journal article" date="2018" name="BMC Genomics">
        <title>The genome of Naegleria lovaniensis, the basis for a comparative approach to unravel pathogenicity factors of the human pathogenic amoeba N. fowleri.</title>
        <authorList>
            <person name="Liechti N."/>
            <person name="Schurch N."/>
            <person name="Bruggmann R."/>
            <person name="Wittwer M."/>
        </authorList>
    </citation>
    <scope>NUCLEOTIDE SEQUENCE [LARGE SCALE GENOMIC DNA]</scope>
    <source>
        <strain evidence="2 3">ATCC 30569</strain>
    </source>
</reference>
<dbReference type="GeneID" id="68098384"/>
<dbReference type="RefSeq" id="XP_044547225.1">
    <property type="nucleotide sequence ID" value="XM_044695733.1"/>
</dbReference>
<feature type="compositionally biased region" description="Basic residues" evidence="1">
    <location>
        <begin position="235"/>
        <end position="248"/>
    </location>
</feature>
<evidence type="ECO:0000256" key="1">
    <source>
        <dbReference type="SAM" id="MobiDB-lite"/>
    </source>
</evidence>
<feature type="compositionally biased region" description="Polar residues" evidence="1">
    <location>
        <begin position="281"/>
        <end position="290"/>
    </location>
</feature>
<keyword evidence="3" id="KW-1185">Reference proteome</keyword>
<feature type="compositionally biased region" description="Basic and acidic residues" evidence="1">
    <location>
        <begin position="249"/>
        <end position="260"/>
    </location>
</feature>
<feature type="region of interest" description="Disordered" evidence="1">
    <location>
        <begin position="90"/>
        <end position="116"/>
    </location>
</feature>
<proteinExistence type="predicted"/>
<evidence type="ECO:0000313" key="3">
    <source>
        <dbReference type="Proteomes" id="UP000816034"/>
    </source>
</evidence>
<dbReference type="AlphaFoldDB" id="A0AA88KJH2"/>
<gene>
    <name evidence="2" type="ORF">C9374_005929</name>
</gene>
<comment type="caution">
    <text evidence="2">The sequence shown here is derived from an EMBL/GenBank/DDBJ whole genome shotgun (WGS) entry which is preliminary data.</text>
</comment>
<evidence type="ECO:0000313" key="2">
    <source>
        <dbReference type="EMBL" id="KAG2381545.1"/>
    </source>
</evidence>
<protein>
    <submittedName>
        <fullName evidence="2">Uncharacterized protein</fullName>
    </submittedName>
</protein>